<dbReference type="PANTHER" id="PTHR42939">
    <property type="entry name" value="ABC TRANSPORTER ATP-BINDING PROTEIN ALBC-RELATED"/>
    <property type="match status" value="1"/>
</dbReference>
<dbReference type="InterPro" id="IPR003593">
    <property type="entry name" value="AAA+_ATPase"/>
</dbReference>
<organism evidence="5 6">
    <name type="scientific">Clostridium tepidiprofundi DSM 19306</name>
    <dbReference type="NCBI Taxonomy" id="1121338"/>
    <lineage>
        <taxon>Bacteria</taxon>
        <taxon>Bacillati</taxon>
        <taxon>Bacillota</taxon>
        <taxon>Clostridia</taxon>
        <taxon>Eubacteriales</taxon>
        <taxon>Clostridiaceae</taxon>
        <taxon>Clostridium</taxon>
    </lineage>
</organism>
<dbReference type="GO" id="GO:0005524">
    <property type="term" value="F:ATP binding"/>
    <property type="evidence" value="ECO:0007669"/>
    <property type="project" value="UniProtKB-KW"/>
</dbReference>
<feature type="domain" description="ABC transporter" evidence="4">
    <location>
        <begin position="2"/>
        <end position="227"/>
    </location>
</feature>
<gene>
    <name evidence="5" type="primary">ytrB_2</name>
    <name evidence="5" type="ORF">CLTEP_20550</name>
</gene>
<dbReference type="InterPro" id="IPR003439">
    <property type="entry name" value="ABC_transporter-like_ATP-bd"/>
</dbReference>
<dbReference type="PANTHER" id="PTHR42939:SF1">
    <property type="entry name" value="ABC TRANSPORTER ATP-BINDING PROTEIN ALBC-RELATED"/>
    <property type="match status" value="1"/>
</dbReference>
<dbReference type="SUPFAM" id="SSF52540">
    <property type="entry name" value="P-loop containing nucleoside triphosphate hydrolases"/>
    <property type="match status" value="1"/>
</dbReference>
<comment type="caution">
    <text evidence="5">The sequence shown here is derived from an EMBL/GenBank/DDBJ whole genome shotgun (WGS) entry which is preliminary data.</text>
</comment>
<evidence type="ECO:0000259" key="4">
    <source>
        <dbReference type="PROSITE" id="PS50893"/>
    </source>
</evidence>
<keyword evidence="3 5" id="KW-0067">ATP-binding</keyword>
<dbReference type="InterPro" id="IPR051782">
    <property type="entry name" value="ABC_Transporter_VariousFunc"/>
</dbReference>
<dbReference type="PROSITE" id="PS50893">
    <property type="entry name" value="ABC_TRANSPORTER_2"/>
    <property type="match status" value="1"/>
</dbReference>
<evidence type="ECO:0000256" key="2">
    <source>
        <dbReference type="ARBA" id="ARBA00022741"/>
    </source>
</evidence>
<evidence type="ECO:0000256" key="3">
    <source>
        <dbReference type="ARBA" id="ARBA00022840"/>
    </source>
</evidence>
<dbReference type="STRING" id="1121338.CLTEP_20550"/>
<name>A0A151B2J1_9CLOT</name>
<keyword evidence="6" id="KW-1185">Reference proteome</keyword>
<evidence type="ECO:0000256" key="1">
    <source>
        <dbReference type="ARBA" id="ARBA00022448"/>
    </source>
</evidence>
<dbReference type="RefSeq" id="WP_066826415.1">
    <property type="nucleotide sequence ID" value="NZ_LTBA01000029.1"/>
</dbReference>
<dbReference type="InterPro" id="IPR027417">
    <property type="entry name" value="P-loop_NTPase"/>
</dbReference>
<evidence type="ECO:0000313" key="5">
    <source>
        <dbReference type="EMBL" id="KYH34003.1"/>
    </source>
</evidence>
<proteinExistence type="predicted"/>
<dbReference type="SMART" id="SM00382">
    <property type="entry name" value="AAA"/>
    <property type="match status" value="1"/>
</dbReference>
<evidence type="ECO:0000313" key="6">
    <source>
        <dbReference type="Proteomes" id="UP000075531"/>
    </source>
</evidence>
<sequence>MIKVKNVSKSFENIHALRNVTINVKKGSIYGLLGSNGAGKTTLLKILAGIYKQDNGEVLLNDESVFENENVKMRIAFIPDENYFFSQYTIKNMANFYESIYSTWNSERFEKFKDVFNIDVNKKINSLSKGMKRQVSFWLSLSTMPDIMILDEPIDGLDPVMRKKIKNLIIKDVAERDMTVLISSHNLRELEDICDHIGIMHKGNIIIQKELDDLKADVHKLQIAFKGDIPEEILKNPHVLYKNKIGSIMLLIVRGSRDDIIEYFNKYEPVILDILPLTLEEIFIYEMGDVGYEVQNVIF</sequence>
<dbReference type="Proteomes" id="UP000075531">
    <property type="component" value="Unassembled WGS sequence"/>
</dbReference>
<dbReference type="OrthoDB" id="9804819at2"/>
<dbReference type="EMBL" id="LTBA01000029">
    <property type="protein sequence ID" value="KYH34003.1"/>
    <property type="molecule type" value="Genomic_DNA"/>
</dbReference>
<dbReference type="Pfam" id="PF00005">
    <property type="entry name" value="ABC_tran"/>
    <property type="match status" value="1"/>
</dbReference>
<dbReference type="CDD" id="cd03230">
    <property type="entry name" value="ABC_DR_subfamily_A"/>
    <property type="match status" value="1"/>
</dbReference>
<dbReference type="Gene3D" id="3.40.50.300">
    <property type="entry name" value="P-loop containing nucleotide triphosphate hydrolases"/>
    <property type="match status" value="1"/>
</dbReference>
<dbReference type="GO" id="GO:0016887">
    <property type="term" value="F:ATP hydrolysis activity"/>
    <property type="evidence" value="ECO:0007669"/>
    <property type="project" value="InterPro"/>
</dbReference>
<accession>A0A151B2J1</accession>
<keyword evidence="1" id="KW-0813">Transport</keyword>
<protein>
    <submittedName>
        <fullName evidence="5">ABC transporter ATP-binding protein YtrB</fullName>
    </submittedName>
</protein>
<dbReference type="AlphaFoldDB" id="A0A151B2J1"/>
<dbReference type="PATRIC" id="fig|1121338.3.peg.2142"/>
<keyword evidence="2" id="KW-0547">Nucleotide-binding</keyword>
<reference evidence="5 6" key="1">
    <citation type="submission" date="2016-02" db="EMBL/GenBank/DDBJ databases">
        <title>Genome sequence of Clostridium tepidiprofundi DSM 19306.</title>
        <authorList>
            <person name="Poehlein A."/>
            <person name="Daniel R."/>
        </authorList>
    </citation>
    <scope>NUCLEOTIDE SEQUENCE [LARGE SCALE GENOMIC DNA]</scope>
    <source>
        <strain evidence="5 6">DSM 19306</strain>
    </source>
</reference>